<dbReference type="STRING" id="1195760.SAMN05444281_2732"/>
<dbReference type="EMBL" id="FQXQ01000007">
    <property type="protein sequence ID" value="SHH92146.1"/>
    <property type="molecule type" value="Genomic_DNA"/>
</dbReference>
<sequence length="236" mass="27756">MKPLFFIFILLISIQSFSQEKIWDELLQKNVDKNGWVNYDGFKNDSIKLNQYLAYIENTSLNNSWSKNKQKAFWVNAYNAFTIKLILNHYPLKSILDIKQKNKNAWEIPFVKAGKKIYTLNHIEHEILRKKFNDPRIHVGINCASISCPALPNKAFTEKNIDDLLTKAMTNFINDKNRNTITSNKLELSQIFNWFQDDFIQQSDLITFINQYSTIKINSGATIAYKEYNWNLNKQK</sequence>
<proteinExistence type="predicted"/>
<dbReference type="OrthoDB" id="526867at2"/>
<name>A0A1M5WWW7_9FLAO</name>
<dbReference type="Pfam" id="PF04784">
    <property type="entry name" value="DUF547"/>
    <property type="match status" value="1"/>
</dbReference>
<protein>
    <recommendedName>
        <fullName evidence="1">DUF547 domain-containing protein</fullName>
    </recommendedName>
</protein>
<gene>
    <name evidence="2" type="ORF">SAMN05444281_2732</name>
</gene>
<dbReference type="AlphaFoldDB" id="A0A1M5WWW7"/>
<dbReference type="InterPro" id="IPR006869">
    <property type="entry name" value="DUF547"/>
</dbReference>
<dbReference type="RefSeq" id="WP_073122483.1">
    <property type="nucleotide sequence ID" value="NZ_BMEN01000007.1"/>
</dbReference>
<accession>A0A1M5WWW7</accession>
<evidence type="ECO:0000259" key="1">
    <source>
        <dbReference type="Pfam" id="PF04784"/>
    </source>
</evidence>
<dbReference type="PANTHER" id="PTHR46361:SF3">
    <property type="entry name" value="ELECTRON CARRIER_ PROTEIN DISULFIDE OXIDOREDUCTASE"/>
    <property type="match status" value="1"/>
</dbReference>
<reference evidence="3" key="1">
    <citation type="submission" date="2016-11" db="EMBL/GenBank/DDBJ databases">
        <authorList>
            <person name="Varghese N."/>
            <person name="Submissions S."/>
        </authorList>
    </citation>
    <scope>NUCLEOTIDE SEQUENCE [LARGE SCALE GENOMIC DNA]</scope>
    <source>
        <strain evidence="3">DSM 100572</strain>
    </source>
</reference>
<dbReference type="Proteomes" id="UP000184109">
    <property type="component" value="Unassembled WGS sequence"/>
</dbReference>
<evidence type="ECO:0000313" key="2">
    <source>
        <dbReference type="EMBL" id="SHH92146.1"/>
    </source>
</evidence>
<evidence type="ECO:0000313" key="3">
    <source>
        <dbReference type="Proteomes" id="UP000184109"/>
    </source>
</evidence>
<dbReference type="PANTHER" id="PTHR46361">
    <property type="entry name" value="ELECTRON CARRIER/ PROTEIN DISULFIDE OXIDOREDUCTASE"/>
    <property type="match status" value="1"/>
</dbReference>
<feature type="domain" description="DUF547" evidence="1">
    <location>
        <begin position="64"/>
        <end position="173"/>
    </location>
</feature>
<keyword evidence="3" id="KW-1185">Reference proteome</keyword>
<organism evidence="2 3">
    <name type="scientific">Wenyingzhuangia marina</name>
    <dbReference type="NCBI Taxonomy" id="1195760"/>
    <lineage>
        <taxon>Bacteria</taxon>
        <taxon>Pseudomonadati</taxon>
        <taxon>Bacteroidota</taxon>
        <taxon>Flavobacteriia</taxon>
        <taxon>Flavobacteriales</taxon>
        <taxon>Flavobacteriaceae</taxon>
        <taxon>Wenyingzhuangia</taxon>
    </lineage>
</organism>